<name>A0A484B631_DRONA</name>
<accession>A0A484B631</accession>
<dbReference type="EMBL" id="LSRL02000165">
    <property type="protein sequence ID" value="TDG43275.1"/>
    <property type="molecule type" value="Genomic_DNA"/>
</dbReference>
<evidence type="ECO:0000313" key="2">
    <source>
        <dbReference type="EMBL" id="TDG43275.1"/>
    </source>
</evidence>
<dbReference type="AlphaFoldDB" id="A0A484B631"/>
<reference evidence="2 3" key="1">
    <citation type="journal article" date="2019" name="J. Hered.">
        <title>An Improved Genome Assembly for Drosophila navojoa, the Basal Species in the mojavensis Cluster.</title>
        <authorList>
            <person name="Vanderlinde T."/>
            <person name="Dupim E.G."/>
            <person name="Nazario-Yepiz N.O."/>
            <person name="Carvalho A.B."/>
        </authorList>
    </citation>
    <scope>NUCLEOTIDE SEQUENCE [LARGE SCALE GENOMIC DNA]</scope>
    <source>
        <strain evidence="2">Navoj_Jal97</strain>
        <tissue evidence="2">Whole organism</tissue>
    </source>
</reference>
<protein>
    <submittedName>
        <fullName evidence="2">Uncharacterized protein</fullName>
    </submittedName>
</protein>
<dbReference type="Proteomes" id="UP000295192">
    <property type="component" value="Unassembled WGS sequence"/>
</dbReference>
<feature type="region of interest" description="Disordered" evidence="1">
    <location>
        <begin position="51"/>
        <end position="85"/>
    </location>
</feature>
<organism evidence="2 3">
    <name type="scientific">Drosophila navojoa</name>
    <name type="common">Fruit fly</name>
    <dbReference type="NCBI Taxonomy" id="7232"/>
    <lineage>
        <taxon>Eukaryota</taxon>
        <taxon>Metazoa</taxon>
        <taxon>Ecdysozoa</taxon>
        <taxon>Arthropoda</taxon>
        <taxon>Hexapoda</taxon>
        <taxon>Insecta</taxon>
        <taxon>Pterygota</taxon>
        <taxon>Neoptera</taxon>
        <taxon>Endopterygota</taxon>
        <taxon>Diptera</taxon>
        <taxon>Brachycera</taxon>
        <taxon>Muscomorpha</taxon>
        <taxon>Ephydroidea</taxon>
        <taxon>Drosophilidae</taxon>
        <taxon>Drosophila</taxon>
    </lineage>
</organism>
<evidence type="ECO:0000256" key="1">
    <source>
        <dbReference type="SAM" id="MobiDB-lite"/>
    </source>
</evidence>
<sequence>MMATYIGWPWLPTGGRGRGRGPGIQRITQFLGKGKRVALTPDAKFNETQVNAPQWCHVQGPPLTHREQQQQQQQQPPQRSDRRYD</sequence>
<evidence type="ECO:0000313" key="3">
    <source>
        <dbReference type="Proteomes" id="UP000295192"/>
    </source>
</evidence>
<gene>
    <name evidence="2" type="ORF">AWZ03_010301</name>
</gene>
<comment type="caution">
    <text evidence="2">The sequence shown here is derived from an EMBL/GenBank/DDBJ whole genome shotgun (WGS) entry which is preliminary data.</text>
</comment>
<proteinExistence type="predicted"/>
<keyword evidence="3" id="KW-1185">Reference proteome</keyword>
<feature type="compositionally biased region" description="Low complexity" evidence="1">
    <location>
        <begin position="69"/>
        <end position="78"/>
    </location>
</feature>